<feature type="compositionally biased region" description="Low complexity" evidence="1">
    <location>
        <begin position="652"/>
        <end position="669"/>
    </location>
</feature>
<protein>
    <submittedName>
        <fullName evidence="2">Uncharacterized protein</fullName>
    </submittedName>
</protein>
<proteinExistence type="predicted"/>
<feature type="compositionally biased region" description="Polar residues" evidence="1">
    <location>
        <begin position="709"/>
        <end position="720"/>
    </location>
</feature>
<keyword evidence="3" id="KW-1185">Reference proteome</keyword>
<feature type="region of interest" description="Disordered" evidence="1">
    <location>
        <begin position="1217"/>
        <end position="1238"/>
    </location>
</feature>
<feature type="compositionally biased region" description="Basic and acidic residues" evidence="1">
    <location>
        <begin position="965"/>
        <end position="975"/>
    </location>
</feature>
<feature type="region of interest" description="Disordered" evidence="1">
    <location>
        <begin position="706"/>
        <end position="756"/>
    </location>
</feature>
<feature type="compositionally biased region" description="Basic and acidic residues" evidence="1">
    <location>
        <begin position="1081"/>
        <end position="1095"/>
    </location>
</feature>
<dbReference type="Proteomes" id="UP000799302">
    <property type="component" value="Unassembled WGS sequence"/>
</dbReference>
<feature type="compositionally biased region" description="Polar residues" evidence="1">
    <location>
        <begin position="1054"/>
        <end position="1072"/>
    </location>
</feature>
<evidence type="ECO:0000256" key="1">
    <source>
        <dbReference type="SAM" id="MobiDB-lite"/>
    </source>
</evidence>
<dbReference type="EMBL" id="MU004246">
    <property type="protein sequence ID" value="KAF2663244.1"/>
    <property type="molecule type" value="Genomic_DNA"/>
</dbReference>
<reference evidence="2" key="1">
    <citation type="journal article" date="2020" name="Stud. Mycol.">
        <title>101 Dothideomycetes genomes: a test case for predicting lifestyles and emergence of pathogens.</title>
        <authorList>
            <person name="Haridas S."/>
            <person name="Albert R."/>
            <person name="Binder M."/>
            <person name="Bloem J."/>
            <person name="Labutti K."/>
            <person name="Salamov A."/>
            <person name="Andreopoulos B."/>
            <person name="Baker S."/>
            <person name="Barry K."/>
            <person name="Bills G."/>
            <person name="Bluhm B."/>
            <person name="Cannon C."/>
            <person name="Castanera R."/>
            <person name="Culley D."/>
            <person name="Daum C."/>
            <person name="Ezra D."/>
            <person name="Gonzalez J."/>
            <person name="Henrissat B."/>
            <person name="Kuo A."/>
            <person name="Liang C."/>
            <person name="Lipzen A."/>
            <person name="Lutzoni F."/>
            <person name="Magnuson J."/>
            <person name="Mondo S."/>
            <person name="Nolan M."/>
            <person name="Ohm R."/>
            <person name="Pangilinan J."/>
            <person name="Park H.-J."/>
            <person name="Ramirez L."/>
            <person name="Alfaro M."/>
            <person name="Sun H."/>
            <person name="Tritt A."/>
            <person name="Yoshinaga Y."/>
            <person name="Zwiers L.-H."/>
            <person name="Turgeon B."/>
            <person name="Goodwin S."/>
            <person name="Spatafora J."/>
            <person name="Crous P."/>
            <person name="Grigoriev I."/>
        </authorList>
    </citation>
    <scope>NUCLEOTIDE SEQUENCE</scope>
    <source>
        <strain evidence="2">CBS 115976</strain>
    </source>
</reference>
<feature type="compositionally biased region" description="Polar residues" evidence="1">
    <location>
        <begin position="1220"/>
        <end position="1236"/>
    </location>
</feature>
<feature type="compositionally biased region" description="Polar residues" evidence="1">
    <location>
        <begin position="942"/>
        <end position="952"/>
    </location>
</feature>
<name>A0A6A6TX65_9PEZI</name>
<accession>A0A6A6TX65</accession>
<gene>
    <name evidence="2" type="ORF">BT63DRAFT_123158</name>
</gene>
<feature type="region of interest" description="Disordered" evidence="1">
    <location>
        <begin position="935"/>
        <end position="997"/>
    </location>
</feature>
<feature type="region of interest" description="Disordered" evidence="1">
    <location>
        <begin position="1289"/>
        <end position="1492"/>
    </location>
</feature>
<evidence type="ECO:0000313" key="2">
    <source>
        <dbReference type="EMBL" id="KAF2663244.1"/>
    </source>
</evidence>
<feature type="region of interest" description="Disordered" evidence="1">
    <location>
        <begin position="1141"/>
        <end position="1175"/>
    </location>
</feature>
<dbReference type="OrthoDB" id="5330058at2759"/>
<feature type="compositionally biased region" description="Low complexity" evidence="1">
    <location>
        <begin position="1337"/>
        <end position="1357"/>
    </location>
</feature>
<feature type="compositionally biased region" description="Polar residues" evidence="1">
    <location>
        <begin position="1435"/>
        <end position="1450"/>
    </location>
</feature>
<sequence length="1547" mass="172783">MSLSVEISSSSLPQRVGVLDVYRPTLRSFDNNGFNTYHQQVEHLDIVATWKGLSVAHAHEILFWERATKIALESHIEELLISIFIEEVKDVDNLPALETLYRMRDFVNSLGRRQIATPLHELAGFMLQYHEVYGAHLTWLLNASDPTAAITNFLRTFDFFSQNDTGVCLFQVRFEAFVDWGDEDDLDDNQERAKKLYIFGIIQHTPHELDFINWDHTLQQPLFREPVLANEVPLFPLDINYTCNDWGLATVTVLKHFPENIRLERVYRVKIVHDKPAVVSPPPKPLKSSPPTAVKTCTSSRRKAKQPFRPESPRNHPSSVPKAKTMRARPPNRATLRVPINPLRAVSTGSSRVQGRGRSDFERAAMDNHDGVARSYQDVSVHKAFVAPKLKLEDMRPENVEIRMMGSAPSGLPMRSVRSFWDNDSPPPVEAIEASSARRQFRGTKTEEQFTPISPLRSTPRTKNYNVQQDEMPPLDQEMSIQKARKLKHWADENLRRIVQQERNLKVEEPASRSDKVNKSPIANPNYWQPPQPANVNLPNRPRAYTQDSYTRNPNFPISFPQPNPQDDVFRDNVFSEGRLLGREQHIQMLQAVHRHSYDDTSDSGLPDSRQSDLATLASWHDDILHSSDLSEDHISNLFPQYCPTTTESYQASSYHSSENQSSSSQANHYRTREDQVLASEAQTLLGDYTTESSIDQSSIIENPFIDNASITASPDSPTLRSHRNKSPTPPLDHPSSGRTISAVPKAFPTSRYNGQRTRLPDFPAVPTHQTPTQATQQIPTHQFSTFPISSHQIPPQDSSVQIYSAHIQHRTPSAEKPPPHIQHRTPSGEKFPLSGKKTSSSYLTSRRYDKQTVSTGRGKGKRPIIGKRPIHSQRLLSEISDIQNMRTVDLALGEGETIQHGGGASYQMDLRYNQGGMATDTNVPVATQAVGQAERGRLAAQETQASQVNDQQSRRTRSPFGIVHDVRRRDDASRDSASPGPVVMPELPDAPENHWSPASPEFYVPYNDGGDWDGLEDFLLFGTAERGLRTAHEAPGNTETPTMSSPRPMDRQNAGSQNVGQAETQRTSRQWSRPDFQVSAHEHEQRNRANAEAKSSRLAAAARFRLESTASSSTSALVHAGYNPRKYELHLSDLVPNGSWLGSNEQAGPIDHSKSAGLVQPSTESPSKQEIPLPDQAEIKQNWDSAVQAKEIGYVQSAQDREETAVFEDIFASRRLSDESSGTQDTNTSDSNSIESVEWDDDDLPVCVDFPTLGYPMDIDTEAPATAAATGPFYAPFSFSLPIRGIKRPMEPDAYNDEGPSAHPPPRNSPYASRPSYAPRERPIGGISPRSTMSVDGSHSGGSDSASAPSQQAPSPFARGHPMRDSWEPVNDNRTSVEPLYQQLNRAQSSRTPFAPGPSNLSDEEAPIPPAHLIGLGPLNGSTINPHPKVPPTDANTWWASRKQNQAKANASLKAQAEQASTNDRRNTDEPLAFELAPSSHDPKPTNQETIQQRTQNCVEVPSVQAKEKEGENATKEKKWWEDREEFVRRAPHLKYHFFPGGSCDK</sequence>
<organism evidence="2 3">
    <name type="scientific">Microthyrium microscopicum</name>
    <dbReference type="NCBI Taxonomy" id="703497"/>
    <lineage>
        <taxon>Eukaryota</taxon>
        <taxon>Fungi</taxon>
        <taxon>Dikarya</taxon>
        <taxon>Ascomycota</taxon>
        <taxon>Pezizomycotina</taxon>
        <taxon>Dothideomycetes</taxon>
        <taxon>Dothideomycetes incertae sedis</taxon>
        <taxon>Microthyriales</taxon>
        <taxon>Microthyriaceae</taxon>
        <taxon>Microthyrium</taxon>
    </lineage>
</organism>
<feature type="compositionally biased region" description="Polar residues" evidence="1">
    <location>
        <begin position="1373"/>
        <end position="1393"/>
    </location>
</feature>
<evidence type="ECO:0000313" key="3">
    <source>
        <dbReference type="Proteomes" id="UP000799302"/>
    </source>
</evidence>
<feature type="region of interest" description="Disordered" evidence="1">
    <location>
        <begin position="650"/>
        <end position="674"/>
    </location>
</feature>
<feature type="region of interest" description="Disordered" evidence="1">
    <location>
        <begin position="506"/>
        <end position="537"/>
    </location>
</feature>
<feature type="region of interest" description="Disordered" evidence="1">
    <location>
        <begin position="434"/>
        <end position="461"/>
    </location>
</feature>
<feature type="region of interest" description="Disordered" evidence="1">
    <location>
        <begin position="812"/>
        <end position="866"/>
    </location>
</feature>
<feature type="compositionally biased region" description="Polar residues" evidence="1">
    <location>
        <begin position="449"/>
        <end position="461"/>
    </location>
</feature>
<feature type="region of interest" description="Disordered" evidence="1">
    <location>
        <begin position="279"/>
        <end position="330"/>
    </location>
</feature>
<feature type="compositionally biased region" description="Basic and acidic residues" evidence="1">
    <location>
        <begin position="506"/>
        <end position="518"/>
    </location>
</feature>
<feature type="region of interest" description="Disordered" evidence="1">
    <location>
        <begin position="1030"/>
        <end position="1095"/>
    </location>
</feature>